<proteinExistence type="predicted"/>
<keyword evidence="2" id="KW-1185">Reference proteome</keyword>
<sequence>MGGSLNISLDQIIRENNDGTGKVLDENGTAEGGVTPLVLTSSEGSDDDLARSHPVSPSTTPQAEAFANRGRQITSVVMNLPRIEDD</sequence>
<accession>A0ACC2K0K1</accession>
<organism evidence="1 2">
    <name type="scientific">Lasiodiplodia mahajangana</name>
    <dbReference type="NCBI Taxonomy" id="1108764"/>
    <lineage>
        <taxon>Eukaryota</taxon>
        <taxon>Fungi</taxon>
        <taxon>Dikarya</taxon>
        <taxon>Ascomycota</taxon>
        <taxon>Pezizomycotina</taxon>
        <taxon>Dothideomycetes</taxon>
        <taxon>Dothideomycetes incertae sedis</taxon>
        <taxon>Botryosphaeriales</taxon>
        <taxon>Botryosphaeriaceae</taxon>
        <taxon>Lasiodiplodia</taxon>
    </lineage>
</organism>
<dbReference type="EMBL" id="JAPUUL010000037">
    <property type="protein sequence ID" value="KAJ8133186.1"/>
    <property type="molecule type" value="Genomic_DNA"/>
</dbReference>
<comment type="caution">
    <text evidence="1">The sequence shown here is derived from an EMBL/GenBank/DDBJ whole genome shotgun (WGS) entry which is preliminary data.</text>
</comment>
<evidence type="ECO:0000313" key="2">
    <source>
        <dbReference type="Proteomes" id="UP001153332"/>
    </source>
</evidence>
<gene>
    <name evidence="1" type="ORF">O1611_g439</name>
</gene>
<dbReference type="Proteomes" id="UP001153332">
    <property type="component" value="Unassembled WGS sequence"/>
</dbReference>
<evidence type="ECO:0000313" key="1">
    <source>
        <dbReference type="EMBL" id="KAJ8133186.1"/>
    </source>
</evidence>
<protein>
    <submittedName>
        <fullName evidence="1">Uncharacterized protein</fullName>
    </submittedName>
</protein>
<reference evidence="1" key="1">
    <citation type="submission" date="2022-12" db="EMBL/GenBank/DDBJ databases">
        <title>Genome Sequence of Lasiodiplodia mahajangana.</title>
        <authorList>
            <person name="Buettner E."/>
        </authorList>
    </citation>
    <scope>NUCLEOTIDE SEQUENCE</scope>
    <source>
        <strain evidence="1">VT137</strain>
    </source>
</reference>
<name>A0ACC2K0K1_9PEZI</name>